<comment type="catalytic activity">
    <reaction evidence="2 4">
        <text>L-methionyl-[protein] + [thioredoxin]-disulfide + H2O = L-methionyl-(S)-S-oxide-[protein] + [thioredoxin]-dithiol</text>
        <dbReference type="Rhea" id="RHEA:14217"/>
        <dbReference type="Rhea" id="RHEA-COMP:10698"/>
        <dbReference type="Rhea" id="RHEA-COMP:10700"/>
        <dbReference type="Rhea" id="RHEA-COMP:12313"/>
        <dbReference type="Rhea" id="RHEA-COMP:12315"/>
        <dbReference type="ChEBI" id="CHEBI:15377"/>
        <dbReference type="ChEBI" id="CHEBI:16044"/>
        <dbReference type="ChEBI" id="CHEBI:29950"/>
        <dbReference type="ChEBI" id="CHEBI:44120"/>
        <dbReference type="ChEBI" id="CHEBI:50058"/>
        <dbReference type="EC" id="1.8.4.11"/>
    </reaction>
</comment>
<dbReference type="EMBL" id="SMBZ01000058">
    <property type="protein sequence ID" value="TCV06729.1"/>
    <property type="molecule type" value="Genomic_DNA"/>
</dbReference>
<keyword evidence="1 4" id="KW-0560">Oxidoreductase</keyword>
<gene>
    <name evidence="4" type="primary">msrA</name>
    <name evidence="6" type="ORF">EDC17_105814</name>
</gene>
<dbReference type="Pfam" id="PF01625">
    <property type="entry name" value="PMSR"/>
    <property type="match status" value="1"/>
</dbReference>
<comment type="catalytic activity">
    <reaction evidence="3 4">
        <text>[thioredoxin]-disulfide + L-methionine + H2O = L-methionine (S)-S-oxide + [thioredoxin]-dithiol</text>
        <dbReference type="Rhea" id="RHEA:19993"/>
        <dbReference type="Rhea" id="RHEA-COMP:10698"/>
        <dbReference type="Rhea" id="RHEA-COMP:10700"/>
        <dbReference type="ChEBI" id="CHEBI:15377"/>
        <dbReference type="ChEBI" id="CHEBI:29950"/>
        <dbReference type="ChEBI" id="CHEBI:50058"/>
        <dbReference type="ChEBI" id="CHEBI:57844"/>
        <dbReference type="ChEBI" id="CHEBI:58772"/>
        <dbReference type="EC" id="1.8.4.11"/>
    </reaction>
</comment>
<dbReference type="GO" id="GO:0008113">
    <property type="term" value="F:peptide-methionine (S)-S-oxide reductase activity"/>
    <property type="evidence" value="ECO:0007669"/>
    <property type="project" value="UniProtKB-UniRule"/>
</dbReference>
<dbReference type="Proteomes" id="UP000295197">
    <property type="component" value="Unassembled WGS sequence"/>
</dbReference>
<protein>
    <recommendedName>
        <fullName evidence="4">Peptide methionine sulfoxide reductase MsrA</fullName>
        <shortName evidence="4">Protein-methionine-S-oxide reductase</shortName>
        <ecNumber evidence="4">1.8.4.11</ecNumber>
    </recommendedName>
    <alternativeName>
        <fullName evidence="4">Peptide-methionine (S)-S-oxide reductase</fullName>
        <shortName evidence="4">Peptide Met(O) reductase</shortName>
    </alternativeName>
</protein>
<accession>A0A4R3VPZ5</accession>
<dbReference type="Gene3D" id="3.30.1060.10">
    <property type="entry name" value="Peptide methionine sulphoxide reductase MsrA"/>
    <property type="match status" value="1"/>
</dbReference>
<dbReference type="SUPFAM" id="SSF55068">
    <property type="entry name" value="Peptide methionine sulfoxide reductase"/>
    <property type="match status" value="1"/>
</dbReference>
<evidence type="ECO:0000256" key="4">
    <source>
        <dbReference type="HAMAP-Rule" id="MF_01401"/>
    </source>
</evidence>
<dbReference type="InterPro" id="IPR036509">
    <property type="entry name" value="Met_Sox_Rdtase_MsrA_sf"/>
</dbReference>
<evidence type="ECO:0000313" key="7">
    <source>
        <dbReference type="Proteomes" id="UP000295197"/>
    </source>
</evidence>
<evidence type="ECO:0000313" key="6">
    <source>
        <dbReference type="EMBL" id="TCV06729.1"/>
    </source>
</evidence>
<evidence type="ECO:0000256" key="1">
    <source>
        <dbReference type="ARBA" id="ARBA00023002"/>
    </source>
</evidence>
<feature type="active site" evidence="4">
    <location>
        <position position="58"/>
    </location>
</feature>
<comment type="caution">
    <text evidence="6">The sequence shown here is derived from an EMBL/GenBank/DDBJ whole genome shotgun (WGS) entry which is preliminary data.</text>
</comment>
<comment type="function">
    <text evidence="4">Has an important function as a repair enzyme for proteins that have been inactivated by oxidation. Catalyzes the reversible oxidation-reduction of methionine sulfoxide in proteins to methionine.</text>
</comment>
<evidence type="ECO:0000256" key="3">
    <source>
        <dbReference type="ARBA" id="ARBA00048782"/>
    </source>
</evidence>
<evidence type="ECO:0000259" key="5">
    <source>
        <dbReference type="Pfam" id="PF01625"/>
    </source>
</evidence>
<dbReference type="PANTHER" id="PTHR43774">
    <property type="entry name" value="PEPTIDE METHIONINE SULFOXIDE REDUCTASE"/>
    <property type="match status" value="1"/>
</dbReference>
<sequence>MSPLFFKLGEMRIIILFVLSTCFFALGCQSQSKVSKEYVKIKDMRMENKEVAVLAGGCFWCVEAPLLLLEGVDTVESGYIGGDVENPTYAQISTGNTGHAEAVKVTFDPTIISFDELLEVFFTMHDPTQLNRQGNDIGTQYRSAIFPINKEQEEKSRYYIEELNKSGAFEKPIVTTIEYADTFYVAEDYHQNYYNRNPNEMYCQLVARPKVEKVKKVFADKLKKK</sequence>
<feature type="domain" description="Peptide methionine sulphoxide reductase MsrA" evidence="5">
    <location>
        <begin position="52"/>
        <end position="204"/>
    </location>
</feature>
<dbReference type="InterPro" id="IPR002569">
    <property type="entry name" value="Met_Sox_Rdtase_MsrA_dom"/>
</dbReference>
<reference evidence="6 7" key="1">
    <citation type="submission" date="2019-03" db="EMBL/GenBank/DDBJ databases">
        <title>Genomic Encyclopedia of Type Strains, Phase IV (KMG-IV): sequencing the most valuable type-strain genomes for metagenomic binning, comparative biology and taxonomic classification.</title>
        <authorList>
            <person name="Goeker M."/>
        </authorList>
    </citation>
    <scope>NUCLEOTIDE SEQUENCE [LARGE SCALE GENOMIC DNA]</scope>
    <source>
        <strain evidence="6 7">DSM 22362</strain>
    </source>
</reference>
<keyword evidence="7" id="KW-1185">Reference proteome</keyword>
<dbReference type="AlphaFoldDB" id="A0A4R3VPZ5"/>
<evidence type="ECO:0000256" key="2">
    <source>
        <dbReference type="ARBA" id="ARBA00047806"/>
    </source>
</evidence>
<dbReference type="PANTHER" id="PTHR43774:SF1">
    <property type="entry name" value="PEPTIDE METHIONINE SULFOXIDE REDUCTASE MSRA 2"/>
    <property type="match status" value="1"/>
</dbReference>
<dbReference type="NCBIfam" id="TIGR00401">
    <property type="entry name" value="msrA"/>
    <property type="match status" value="1"/>
</dbReference>
<name>A0A4R3VPZ5_9SPHI</name>
<dbReference type="GO" id="GO:0033744">
    <property type="term" value="F:L-methionine:thioredoxin-disulfide S-oxidoreductase activity"/>
    <property type="evidence" value="ECO:0007669"/>
    <property type="project" value="RHEA"/>
</dbReference>
<proteinExistence type="inferred from homology"/>
<dbReference type="EC" id="1.8.4.11" evidence="4"/>
<dbReference type="HAMAP" id="MF_01401">
    <property type="entry name" value="MsrA"/>
    <property type="match status" value="1"/>
</dbReference>
<comment type="similarity">
    <text evidence="4">Belongs to the MsrA Met sulfoxide reductase family.</text>
</comment>
<organism evidence="6 7">
    <name type="scientific">Sphingobacterium alimentarium</name>
    <dbReference type="NCBI Taxonomy" id="797292"/>
    <lineage>
        <taxon>Bacteria</taxon>
        <taxon>Pseudomonadati</taxon>
        <taxon>Bacteroidota</taxon>
        <taxon>Sphingobacteriia</taxon>
        <taxon>Sphingobacteriales</taxon>
        <taxon>Sphingobacteriaceae</taxon>
        <taxon>Sphingobacterium</taxon>
    </lineage>
</organism>
<dbReference type="PROSITE" id="PS51257">
    <property type="entry name" value="PROKAR_LIPOPROTEIN"/>
    <property type="match status" value="1"/>
</dbReference>